<protein>
    <recommendedName>
        <fullName evidence="3">Translocase</fullName>
    </recommendedName>
</protein>
<comment type="caution">
    <text evidence="1">The sequence shown here is derived from an EMBL/GenBank/DDBJ whole genome shotgun (WGS) entry which is preliminary data.</text>
</comment>
<evidence type="ECO:0008006" key="3">
    <source>
        <dbReference type="Google" id="ProtNLM"/>
    </source>
</evidence>
<dbReference type="PROSITE" id="PS51257">
    <property type="entry name" value="PROKAR_LIPOPROTEIN"/>
    <property type="match status" value="1"/>
</dbReference>
<evidence type="ECO:0000313" key="2">
    <source>
        <dbReference type="Proteomes" id="UP000766629"/>
    </source>
</evidence>
<dbReference type="EMBL" id="JAHVJA010000004">
    <property type="protein sequence ID" value="MBY6140137.1"/>
    <property type="molecule type" value="Genomic_DNA"/>
</dbReference>
<dbReference type="Proteomes" id="UP000766629">
    <property type="component" value="Unassembled WGS sequence"/>
</dbReference>
<organism evidence="1 2">
    <name type="scientific">Leisingera daeponensis</name>
    <dbReference type="NCBI Taxonomy" id="405746"/>
    <lineage>
        <taxon>Bacteria</taxon>
        <taxon>Pseudomonadati</taxon>
        <taxon>Pseudomonadota</taxon>
        <taxon>Alphaproteobacteria</taxon>
        <taxon>Rhodobacterales</taxon>
        <taxon>Roseobacteraceae</taxon>
        <taxon>Leisingera</taxon>
    </lineage>
</organism>
<name>A0ABS7NH09_9RHOB</name>
<gene>
    <name evidence="1" type="ORF">KUV26_11880</name>
</gene>
<proteinExistence type="predicted"/>
<evidence type="ECO:0000313" key="1">
    <source>
        <dbReference type="EMBL" id="MBY6140137.1"/>
    </source>
</evidence>
<dbReference type="RefSeq" id="WP_222508474.1">
    <property type="nucleotide sequence ID" value="NZ_JAHVJA010000004.1"/>
</dbReference>
<accession>A0ABS7NH09</accession>
<keyword evidence="2" id="KW-1185">Reference proteome</keyword>
<sequence>MLTKQVMLTSAMTLACALGLGVYMQSSGLGRLVEGAGETEMAPAELTGEPEQENLRLEKIALTSVPAAAPLETAESRRNQPSSAAECQMTVAAEAVAQAMVTFSVDAPCRANEPLTVHHSGMSFTVSLDSAGHYAAQLPALTRTAVFIAESASGPGAVAVAEVSDFGAVEHVVVQWSGNSGFELHAREFGAAYGSAGHVWHGATAGTSAGRIIRLGDENLLAPRIAEIYSVPASVSGQSGSVALTAEAEVTGSNCGRDVFAQALQLRAGRLSTRDLVMAMPDCEAQGSFLVLNNLLEDLKIAAN</sequence>
<reference evidence="1 2" key="1">
    <citation type="submission" date="2021-06" db="EMBL/GenBank/DDBJ databases">
        <title>50 bacteria genomes isolated from Dapeng, Shenzhen, China.</title>
        <authorList>
            <person name="Zheng W."/>
            <person name="Yu S."/>
            <person name="Huang Y."/>
        </authorList>
    </citation>
    <scope>NUCLEOTIDE SEQUENCE [LARGE SCALE GENOMIC DNA]</scope>
    <source>
        <strain evidence="1 2">DP1N14-2</strain>
    </source>
</reference>